<dbReference type="EMBL" id="VSSQ01045122">
    <property type="protein sequence ID" value="MPM99001.1"/>
    <property type="molecule type" value="Genomic_DNA"/>
</dbReference>
<organism evidence="1">
    <name type="scientific">bioreactor metagenome</name>
    <dbReference type="NCBI Taxonomy" id="1076179"/>
    <lineage>
        <taxon>unclassified sequences</taxon>
        <taxon>metagenomes</taxon>
        <taxon>ecological metagenomes</taxon>
    </lineage>
</organism>
<reference evidence="1" key="1">
    <citation type="submission" date="2019-08" db="EMBL/GenBank/DDBJ databases">
        <authorList>
            <person name="Kucharzyk K."/>
            <person name="Murdoch R.W."/>
            <person name="Higgins S."/>
            <person name="Loffler F."/>
        </authorList>
    </citation>
    <scope>NUCLEOTIDE SEQUENCE</scope>
</reference>
<evidence type="ECO:0000313" key="1">
    <source>
        <dbReference type="EMBL" id="MPM99001.1"/>
    </source>
</evidence>
<protein>
    <submittedName>
        <fullName evidence="1">Uncharacterized protein</fullName>
    </submittedName>
</protein>
<name>A0A645ECD4_9ZZZZ</name>
<dbReference type="AlphaFoldDB" id="A0A645ECD4"/>
<gene>
    <name evidence="1" type="ORF">SDC9_146191</name>
</gene>
<comment type="caution">
    <text evidence="1">The sequence shown here is derived from an EMBL/GenBank/DDBJ whole genome shotgun (WGS) entry which is preliminary data.</text>
</comment>
<accession>A0A645ECD4</accession>
<proteinExistence type="predicted"/>
<sequence>MNVPRLTIPNAMQQVNENGKLELTTSLTFLEKQADAFINFIKNK</sequence>